<organism evidence="2 3">
    <name type="scientific">Ladona fulva</name>
    <name type="common">Scarce chaser dragonfly</name>
    <name type="synonym">Libellula fulva</name>
    <dbReference type="NCBI Taxonomy" id="123851"/>
    <lineage>
        <taxon>Eukaryota</taxon>
        <taxon>Metazoa</taxon>
        <taxon>Ecdysozoa</taxon>
        <taxon>Arthropoda</taxon>
        <taxon>Hexapoda</taxon>
        <taxon>Insecta</taxon>
        <taxon>Pterygota</taxon>
        <taxon>Palaeoptera</taxon>
        <taxon>Odonata</taxon>
        <taxon>Epiprocta</taxon>
        <taxon>Anisoptera</taxon>
        <taxon>Libelluloidea</taxon>
        <taxon>Libellulidae</taxon>
        <taxon>Ladona</taxon>
    </lineage>
</organism>
<dbReference type="InterPro" id="IPR039448">
    <property type="entry name" value="Beta_helix"/>
</dbReference>
<protein>
    <recommendedName>
        <fullName evidence="1">Right handed beta helix domain-containing protein</fullName>
    </recommendedName>
</protein>
<gene>
    <name evidence="2" type="ORF">J437_LFUL015398</name>
</gene>
<dbReference type="Proteomes" id="UP000792457">
    <property type="component" value="Unassembled WGS sequence"/>
</dbReference>
<comment type="caution">
    <text evidence="2">The sequence shown here is derived from an EMBL/GenBank/DDBJ whole genome shotgun (WGS) entry which is preliminary data.</text>
</comment>
<feature type="non-terminal residue" evidence="2">
    <location>
        <position position="262"/>
    </location>
</feature>
<accession>A0A8K0KJ89</accession>
<keyword evidence="3" id="KW-1185">Reference proteome</keyword>
<dbReference type="EMBL" id="KZ308923">
    <property type="protein sequence ID" value="KAG8235557.1"/>
    <property type="molecule type" value="Genomic_DNA"/>
</dbReference>
<sequence>MTSYVLSPGVHFMKFTEDLLSPGTTLAGFPEGMGLTPAVIRGHSLGRTMIVVDWAKDQYPPTEEWKSAFLENLNFDPVGVEAVLLVDCGSISVKCCNFGHEEDYCDLPVIGAHNTPSTSILPTYLHHHSVWKESQSDCCENGNLPLPPLPISAAFECPKQRGIAVGAHGKLEAKDCHFEGLHLAVIAYSGAKVTLTNCRFSQCQVAIRISKGAEVTAEKCIFEHSLGSSIQYCAGTHEEQDEETQKIMEGKEEVITSSQILH</sequence>
<feature type="domain" description="Right handed beta helix" evidence="1">
    <location>
        <begin position="162"/>
        <end position="230"/>
    </location>
</feature>
<dbReference type="Pfam" id="PF13229">
    <property type="entry name" value="Beta_helix"/>
    <property type="match status" value="1"/>
</dbReference>
<reference evidence="2" key="1">
    <citation type="submission" date="2013-04" db="EMBL/GenBank/DDBJ databases">
        <authorList>
            <person name="Qu J."/>
            <person name="Murali S.C."/>
            <person name="Bandaranaike D."/>
            <person name="Bellair M."/>
            <person name="Blankenburg K."/>
            <person name="Chao H."/>
            <person name="Dinh H."/>
            <person name="Doddapaneni H."/>
            <person name="Downs B."/>
            <person name="Dugan-Rocha S."/>
            <person name="Elkadiri S."/>
            <person name="Gnanaolivu R.D."/>
            <person name="Hernandez B."/>
            <person name="Javaid M."/>
            <person name="Jayaseelan J.C."/>
            <person name="Lee S."/>
            <person name="Li M."/>
            <person name="Ming W."/>
            <person name="Munidasa M."/>
            <person name="Muniz J."/>
            <person name="Nguyen L."/>
            <person name="Ongeri F."/>
            <person name="Osuji N."/>
            <person name="Pu L.-L."/>
            <person name="Puazo M."/>
            <person name="Qu C."/>
            <person name="Quiroz J."/>
            <person name="Raj R."/>
            <person name="Weissenberger G."/>
            <person name="Xin Y."/>
            <person name="Zou X."/>
            <person name="Han Y."/>
            <person name="Richards S."/>
            <person name="Worley K."/>
            <person name="Muzny D."/>
            <person name="Gibbs R."/>
        </authorList>
    </citation>
    <scope>NUCLEOTIDE SEQUENCE</scope>
    <source>
        <strain evidence="2">Sampled in the wild</strain>
    </source>
</reference>
<evidence type="ECO:0000313" key="2">
    <source>
        <dbReference type="EMBL" id="KAG8235557.1"/>
    </source>
</evidence>
<evidence type="ECO:0000259" key="1">
    <source>
        <dbReference type="Pfam" id="PF13229"/>
    </source>
</evidence>
<reference evidence="2" key="2">
    <citation type="submission" date="2017-10" db="EMBL/GenBank/DDBJ databases">
        <title>Ladona fulva Genome sequencing and assembly.</title>
        <authorList>
            <person name="Murali S."/>
            <person name="Richards S."/>
            <person name="Bandaranaike D."/>
            <person name="Bellair M."/>
            <person name="Blankenburg K."/>
            <person name="Chao H."/>
            <person name="Dinh H."/>
            <person name="Doddapaneni H."/>
            <person name="Dugan-Rocha S."/>
            <person name="Elkadiri S."/>
            <person name="Gnanaolivu R."/>
            <person name="Hernandez B."/>
            <person name="Skinner E."/>
            <person name="Javaid M."/>
            <person name="Lee S."/>
            <person name="Li M."/>
            <person name="Ming W."/>
            <person name="Munidasa M."/>
            <person name="Muniz J."/>
            <person name="Nguyen L."/>
            <person name="Hughes D."/>
            <person name="Osuji N."/>
            <person name="Pu L.-L."/>
            <person name="Puazo M."/>
            <person name="Qu C."/>
            <person name="Quiroz J."/>
            <person name="Raj R."/>
            <person name="Weissenberger G."/>
            <person name="Xin Y."/>
            <person name="Zou X."/>
            <person name="Han Y."/>
            <person name="Worley K."/>
            <person name="Muzny D."/>
            <person name="Gibbs R."/>
        </authorList>
    </citation>
    <scope>NUCLEOTIDE SEQUENCE</scope>
    <source>
        <strain evidence="2">Sampled in the wild</strain>
    </source>
</reference>
<dbReference type="AlphaFoldDB" id="A0A8K0KJ89"/>
<evidence type="ECO:0000313" key="3">
    <source>
        <dbReference type="Proteomes" id="UP000792457"/>
    </source>
</evidence>
<name>A0A8K0KJ89_LADFU</name>
<dbReference type="OrthoDB" id="5978115at2759"/>
<dbReference type="InterPro" id="IPR011050">
    <property type="entry name" value="Pectin_lyase_fold/virulence"/>
</dbReference>
<proteinExistence type="predicted"/>
<dbReference type="SUPFAM" id="SSF51126">
    <property type="entry name" value="Pectin lyase-like"/>
    <property type="match status" value="1"/>
</dbReference>